<dbReference type="Proteomes" id="UP000013201">
    <property type="component" value="Unassembled WGS sequence"/>
</dbReference>
<protein>
    <submittedName>
        <fullName evidence="1">Uncharacterized protein</fullName>
    </submittedName>
</protein>
<comment type="caution">
    <text evidence="1">The sequence shown here is derived from an EMBL/GenBank/DDBJ whole genome shotgun (WGS) entry which is preliminary data.</text>
</comment>
<reference evidence="2" key="2">
    <citation type="submission" date="2013-04" db="EMBL/GenBank/DDBJ databases">
        <title>Bisphenol A degrading Sphingobium sp. strain BiD32.</title>
        <authorList>
            <person name="Nielsen J.L."/>
            <person name="Zhou N.A."/>
            <person name="Kjeldal H."/>
        </authorList>
    </citation>
    <scope>NUCLEOTIDE SEQUENCE [LARGE SCALE GENOMIC DNA]</scope>
    <source>
        <strain evidence="2">BiD32</strain>
    </source>
</reference>
<keyword evidence="2" id="KW-1185">Reference proteome</keyword>
<reference evidence="1 2" key="1">
    <citation type="submission" date="2013-03" db="EMBL/GenBank/DDBJ databases">
        <authorList>
            <person name="Le V."/>
        </authorList>
    </citation>
    <scope>NUCLEOTIDE SEQUENCE [LARGE SCALE GENOMIC DNA]</scope>
    <source>
        <strain evidence="1 2">BiD32</strain>
    </source>
</reference>
<evidence type="ECO:0000313" key="1">
    <source>
        <dbReference type="EMBL" id="CCW15780.1"/>
    </source>
</evidence>
<organism evidence="1 2">
    <name type="scientific">Sphingobium indicum BiD32</name>
    <dbReference type="NCBI Taxonomy" id="1301087"/>
    <lineage>
        <taxon>Bacteria</taxon>
        <taxon>Pseudomonadati</taxon>
        <taxon>Pseudomonadota</taxon>
        <taxon>Alphaproteobacteria</taxon>
        <taxon>Sphingomonadales</taxon>
        <taxon>Sphingomonadaceae</taxon>
        <taxon>Sphingobium</taxon>
    </lineage>
</organism>
<proteinExistence type="predicted"/>
<gene>
    <name evidence="1" type="ORF">EBBID32_1080</name>
</gene>
<dbReference type="EMBL" id="CAVK010000007">
    <property type="protein sequence ID" value="CCW15780.1"/>
    <property type="molecule type" value="Genomic_DNA"/>
</dbReference>
<dbReference type="AlphaFoldDB" id="N1MEY7"/>
<accession>N1MEY7</accession>
<sequence>MTDIRIDRVRAMADWMETIPPQPPFYEHPDFKQFSDLSDLEIEAVERAMRIRGEIARVDAAKFQLEQSKRARKRLGIVGVSGGRDD</sequence>
<evidence type="ECO:0000313" key="2">
    <source>
        <dbReference type="Proteomes" id="UP000013201"/>
    </source>
</evidence>
<name>N1MEY7_9SPHN</name>
<dbReference type="RefSeq" id="WP_006948827.1">
    <property type="nucleotide sequence ID" value="NZ_CAVK010000007.1"/>
</dbReference>